<dbReference type="PROSITE" id="PS50164">
    <property type="entry name" value="GIY_YIG"/>
    <property type="match status" value="1"/>
</dbReference>
<proteinExistence type="predicted"/>
<evidence type="ECO:0000313" key="3">
    <source>
        <dbReference type="Proteomes" id="UP000006294"/>
    </source>
</evidence>
<protein>
    <recommendedName>
        <fullName evidence="1">GIY-YIG domain-containing protein</fullName>
    </recommendedName>
</protein>
<dbReference type="InterPro" id="IPR000305">
    <property type="entry name" value="GIY-YIG_endonuc"/>
</dbReference>
<reference evidence="2 3" key="1">
    <citation type="submission" date="2011-01" db="EMBL/GenBank/DDBJ databases">
        <title>Whole genome sequence of Amphibacillus xylinus NBRC 15112.</title>
        <authorList>
            <person name="Nakazawa H."/>
            <person name="Katano Y."/>
            <person name="Nakamura S."/>
            <person name="Sasagawa M."/>
            <person name="Fukada J."/>
            <person name="Arai T."/>
            <person name="Sasakura N."/>
            <person name="Mochizuki D."/>
            <person name="Hosoyama A."/>
            <person name="Harada K."/>
            <person name="Horikawa H."/>
            <person name="Kato Y."/>
            <person name="Harada T."/>
            <person name="Sasaki K."/>
            <person name="Sekiguchi M."/>
            <person name="Hodoyama M."/>
            <person name="Nishiko R."/>
            <person name="Narita H."/>
            <person name="Hanamaki A."/>
            <person name="Hata C."/>
            <person name="Konno Y."/>
            <person name="Niimura Y."/>
            <person name="Yamazaki S."/>
            <person name="Fujita N."/>
        </authorList>
    </citation>
    <scope>NUCLEOTIDE SEQUENCE [LARGE SCALE GENOMIC DNA]</scope>
    <source>
        <strain evidence="3">ATCC 51415 / DSM 6626 / JCM 7361 / LMG 17667 / NBRC 15112 / Ep01</strain>
    </source>
</reference>
<dbReference type="SUPFAM" id="SSF82771">
    <property type="entry name" value="GIY-YIG endonuclease"/>
    <property type="match status" value="1"/>
</dbReference>
<dbReference type="Proteomes" id="UP000006294">
    <property type="component" value="Chromosome"/>
</dbReference>
<organism evidence="2 3">
    <name type="scientific">Amphibacillus xylanus (strain ATCC 51415 / DSM 6626 / JCM 7361 / LMG 17667 / NBRC 15112 / Ep01)</name>
    <dbReference type="NCBI Taxonomy" id="698758"/>
    <lineage>
        <taxon>Bacteria</taxon>
        <taxon>Bacillati</taxon>
        <taxon>Bacillota</taxon>
        <taxon>Bacilli</taxon>
        <taxon>Bacillales</taxon>
        <taxon>Bacillaceae</taxon>
        <taxon>Amphibacillus</taxon>
    </lineage>
</organism>
<dbReference type="HOGENOM" id="CLU_1243194_0_0_9"/>
<dbReference type="eggNOG" id="COG0322">
    <property type="taxonomic scope" value="Bacteria"/>
</dbReference>
<dbReference type="RefSeq" id="WP_015010638.1">
    <property type="nucleotide sequence ID" value="NC_018704.1"/>
</dbReference>
<dbReference type="AlphaFoldDB" id="K0J576"/>
<dbReference type="KEGG" id="axl:AXY_19190"/>
<keyword evidence="3" id="KW-1185">Reference proteome</keyword>
<feature type="domain" description="GIY-YIG" evidence="1">
    <location>
        <begin position="27"/>
        <end position="102"/>
    </location>
</feature>
<dbReference type="EMBL" id="AP012050">
    <property type="protein sequence ID" value="BAM48051.1"/>
    <property type="molecule type" value="Genomic_DNA"/>
</dbReference>
<dbReference type="InterPro" id="IPR035901">
    <property type="entry name" value="GIY-YIG_endonuc_sf"/>
</dbReference>
<gene>
    <name evidence="2" type="ordered locus">AXY_19190</name>
</gene>
<sequence>MAGTPFQIEFERGSSIKWLDRRYFPKDKHGVYVVYNYNGEVIYVGKTLDKVGFFGRLSSNHQYFDTFKKDCDHIEFFYLENSLEILMFERAKILQFDPLLNRDDDERIVRSQNYEKAVNDEFALFQYYVLNDSAIVDEMERRKLTEDEMVKLFNKNYPLIRNEVSLDSIVYDTQPDFFPTKYFCSKCMDLGEVENDFGKMEFCDCQIGDNLSFELYGKHIGE</sequence>
<evidence type="ECO:0000259" key="1">
    <source>
        <dbReference type="PROSITE" id="PS50164"/>
    </source>
</evidence>
<dbReference type="Gene3D" id="3.40.1440.10">
    <property type="entry name" value="GIY-YIG endonuclease"/>
    <property type="match status" value="1"/>
</dbReference>
<name>K0J576_AMPXN</name>
<evidence type="ECO:0000313" key="2">
    <source>
        <dbReference type="EMBL" id="BAM48051.1"/>
    </source>
</evidence>
<accession>K0J576</accession>